<comment type="subcellular location">
    <subcellularLocation>
        <location evidence="2">Cytoplasm</location>
        <location evidence="2">Nucleoid</location>
    </subcellularLocation>
</comment>
<dbReference type="RefSeq" id="WP_003016682.1">
    <property type="nucleotide sequence ID" value="NZ_CP009693.1"/>
</dbReference>
<comment type="similarity">
    <text evidence="2">Belongs to the YbaB/EbfC family.</text>
</comment>
<dbReference type="Pfam" id="PF02575">
    <property type="entry name" value="YbaB_DNA_bd"/>
    <property type="match status" value="1"/>
</dbReference>
<dbReference type="KEGG" id="ftv:CH67_1804"/>
<evidence type="ECO:0000313" key="4">
    <source>
        <dbReference type="EMBL" id="NDR88872.1"/>
    </source>
</evidence>
<feature type="region of interest" description="Disordered" evidence="3">
    <location>
        <begin position="1"/>
        <end position="27"/>
    </location>
</feature>
<dbReference type="SMR" id="A0A0B3VQY5"/>
<keyword evidence="1 2" id="KW-0238">DNA-binding</keyword>
<accession>A0A0B3VQY5</accession>
<evidence type="ECO:0000313" key="5">
    <source>
        <dbReference type="EMBL" id="NDS67960.1"/>
    </source>
</evidence>
<dbReference type="HAMAP" id="MF_00274">
    <property type="entry name" value="DNA_YbaB_EbfC"/>
    <property type="match status" value="1"/>
</dbReference>
<dbReference type="eggNOG" id="COG0718">
    <property type="taxonomic scope" value="Bacteria"/>
</dbReference>
<name>A0A0B3VQY5_FRATU</name>
<reference evidence="5" key="1">
    <citation type="submission" date="2019-08" db="EMBL/GenBank/DDBJ databases">
        <authorList>
            <person name="Busch A."/>
        </authorList>
    </citation>
    <scope>NUCLEOTIDE SEQUENCE</scope>
    <source>
        <strain evidence="5">15T0085</strain>
        <strain evidence="4">17T1429</strain>
    </source>
</reference>
<dbReference type="InterPro" id="IPR036894">
    <property type="entry name" value="YbaB-like_sf"/>
</dbReference>
<dbReference type="PANTHER" id="PTHR33449:SF1">
    <property type="entry name" value="NUCLEOID-ASSOCIATED PROTEIN YBAB"/>
    <property type="match status" value="1"/>
</dbReference>
<dbReference type="OMA" id="MGNMMKQ"/>
<dbReference type="InterPro" id="IPR004401">
    <property type="entry name" value="YbaB/EbfC"/>
</dbReference>
<comment type="function">
    <text evidence="2">Binds to DNA and alters its conformation. May be involved in regulation of gene expression, nucleoid organization and DNA protection.</text>
</comment>
<comment type="caution">
    <text evidence="5">The sequence shown here is derived from an EMBL/GenBank/DDBJ whole genome shotgun (WGS) entry which is preliminary data.</text>
</comment>
<dbReference type="KEGG" id="ftc:DA46_1344"/>
<evidence type="ECO:0000256" key="3">
    <source>
        <dbReference type="SAM" id="MobiDB-lite"/>
    </source>
</evidence>
<dbReference type="PIRSF" id="PIRSF004555">
    <property type="entry name" value="UCP004555"/>
    <property type="match status" value="1"/>
</dbReference>
<dbReference type="EMBL" id="JAAGJP010000010">
    <property type="protein sequence ID" value="NDS67960.1"/>
    <property type="molecule type" value="Genomic_DNA"/>
</dbReference>
<comment type="subunit">
    <text evidence="2">Homodimer.</text>
</comment>
<dbReference type="NCBIfam" id="TIGR00103">
    <property type="entry name" value="DNA_YbaB_EbfC"/>
    <property type="match status" value="1"/>
</dbReference>
<dbReference type="Gene3D" id="3.30.1310.10">
    <property type="entry name" value="Nucleoid-associated protein YbaB-like domain"/>
    <property type="match status" value="1"/>
</dbReference>
<reference evidence="5" key="2">
    <citation type="submission" date="2020-02" db="EMBL/GenBank/DDBJ databases">
        <title>Using affinity propagation clustering for identifying bacterial clades and subclades with whole-genome sequences of Francisella tularensis.</title>
        <authorList>
            <person name="Homeier-Bachmann T."/>
            <person name="Abdel-Glil M.Y."/>
            <person name="Hackbart A."/>
            <person name="Hotzel H."/>
            <person name="Tomaso H."/>
        </authorList>
    </citation>
    <scope>NUCLEOTIDE SEQUENCE</scope>
    <source>
        <strain evidence="5">15T0085</strain>
        <strain evidence="4">17T1429</strain>
    </source>
</reference>
<proteinExistence type="inferred from homology"/>
<dbReference type="KEGG" id="ftz:CH68_1534"/>
<gene>
    <name evidence="5" type="ORF">FWI86_02325</name>
    <name evidence="4" type="ORF">FWJ04_04140</name>
</gene>
<dbReference type="GO" id="GO:0003677">
    <property type="term" value="F:DNA binding"/>
    <property type="evidence" value="ECO:0007669"/>
    <property type="project" value="UniProtKB-UniRule"/>
</dbReference>
<organism evidence="5">
    <name type="scientific">Francisella tularensis subsp. holarctica</name>
    <dbReference type="NCBI Taxonomy" id="119857"/>
    <lineage>
        <taxon>Bacteria</taxon>
        <taxon>Pseudomonadati</taxon>
        <taxon>Pseudomonadota</taxon>
        <taxon>Gammaproteobacteria</taxon>
        <taxon>Thiotrichales</taxon>
        <taxon>Francisellaceae</taxon>
        <taxon>Francisella</taxon>
    </lineage>
</organism>
<dbReference type="GO" id="GO:0043590">
    <property type="term" value="C:bacterial nucleoid"/>
    <property type="evidence" value="ECO:0007669"/>
    <property type="project" value="UniProtKB-UniRule"/>
</dbReference>
<dbReference type="SUPFAM" id="SSF82607">
    <property type="entry name" value="YbaB-like"/>
    <property type="match status" value="1"/>
</dbReference>
<evidence type="ECO:0000256" key="2">
    <source>
        <dbReference type="HAMAP-Rule" id="MF_00274"/>
    </source>
</evidence>
<feature type="compositionally biased region" description="Basic and acidic residues" evidence="3">
    <location>
        <begin position="17"/>
        <end position="27"/>
    </location>
</feature>
<dbReference type="AlphaFoldDB" id="A0A0B3VQY5"/>
<dbReference type="EMBL" id="JAAGKH010000024">
    <property type="protein sequence ID" value="NDR88872.1"/>
    <property type="molecule type" value="Genomic_DNA"/>
</dbReference>
<sequence length="112" mass="12327">MNFDMSKLMQQAQKMQEQMKKAQQERENMEVIGESGAGLVTVTMTGKYDVKSVSIDNSLMSEDKEILEDLIAAAVNSAVKKVEENSTASSNIYKMAKDAGIDLPSGINFPFK</sequence>
<dbReference type="PANTHER" id="PTHR33449">
    <property type="entry name" value="NUCLEOID-ASSOCIATED PROTEIN YBAB"/>
    <property type="match status" value="1"/>
</dbReference>
<keyword evidence="2" id="KW-0963">Cytoplasm</keyword>
<protein>
    <recommendedName>
        <fullName evidence="2">Nucleoid-associated protein FWI86_02325</fullName>
    </recommendedName>
</protein>
<dbReference type="GO" id="GO:0005829">
    <property type="term" value="C:cytosol"/>
    <property type="evidence" value="ECO:0007669"/>
    <property type="project" value="TreeGrafter"/>
</dbReference>
<evidence type="ECO:0000256" key="1">
    <source>
        <dbReference type="ARBA" id="ARBA00023125"/>
    </source>
</evidence>
<dbReference type="HOGENOM" id="CLU_140930_0_0_6"/>